<accession>A0A2T9YES5</accession>
<feature type="non-terminal residue" evidence="1">
    <location>
        <position position="306"/>
    </location>
</feature>
<evidence type="ECO:0000313" key="2">
    <source>
        <dbReference type="Proteomes" id="UP000245383"/>
    </source>
</evidence>
<name>A0A2T9YES5_9FUNG</name>
<dbReference type="SUPFAM" id="SSF48371">
    <property type="entry name" value="ARM repeat"/>
    <property type="match status" value="1"/>
</dbReference>
<evidence type="ECO:0000313" key="1">
    <source>
        <dbReference type="EMBL" id="PVU90847.1"/>
    </source>
</evidence>
<dbReference type="InterPro" id="IPR011989">
    <property type="entry name" value="ARM-like"/>
</dbReference>
<protein>
    <recommendedName>
        <fullName evidence="3">Condensin complex subunit 1 C-terminal domain-containing protein</fullName>
    </recommendedName>
</protein>
<comment type="caution">
    <text evidence="1">The sequence shown here is derived from an EMBL/GenBank/DDBJ whole genome shotgun (WGS) entry which is preliminary data.</text>
</comment>
<dbReference type="STRING" id="133385.A0A2T9YES5"/>
<dbReference type="InterPro" id="IPR016024">
    <property type="entry name" value="ARM-type_fold"/>
</dbReference>
<dbReference type="Gene3D" id="1.25.10.10">
    <property type="entry name" value="Leucine-rich Repeat Variant"/>
    <property type="match status" value="1"/>
</dbReference>
<proteinExistence type="predicted"/>
<gene>
    <name evidence="1" type="ORF">BB561_004707</name>
</gene>
<sequence>MKEGSELISISQRITSVLNDAQRSGAPHQKLAVELRKVQEGDRKDHGVGQVDETEKTFISEFIQKLNFVLAVKKKEAAPERILKFIVSFIHYGYKKEAKRIQKLNASKMDLDDVFEINKQSDSDDNIDTVTSRFTESIILHLLHGFLSKEKMIRLRCCQLVSMLVLLMKEIELVDKEAGVRANASVALCRLLIGNHINHLSSLNKLIDLLKYDNNAEVRRAIMLGIEINVDTIPWLLERARDQDAINRKNLFFKILPKIDYKILSIEKRENLLTTGIRDRDPAVHQACIQLIANSWLKDADFNLIT</sequence>
<dbReference type="EMBL" id="MBFR01000237">
    <property type="protein sequence ID" value="PVU90847.1"/>
    <property type="molecule type" value="Genomic_DNA"/>
</dbReference>
<keyword evidence="2" id="KW-1185">Reference proteome</keyword>
<reference evidence="1 2" key="1">
    <citation type="journal article" date="2018" name="MBio">
        <title>Comparative Genomics Reveals the Core Gene Toolbox for the Fungus-Insect Symbiosis.</title>
        <authorList>
            <person name="Wang Y."/>
            <person name="Stata M."/>
            <person name="Wang W."/>
            <person name="Stajich J.E."/>
            <person name="White M.M."/>
            <person name="Moncalvo J.M."/>
        </authorList>
    </citation>
    <scope>NUCLEOTIDE SEQUENCE [LARGE SCALE GENOMIC DNA]</scope>
    <source>
        <strain evidence="1 2">SWE-8-4</strain>
    </source>
</reference>
<dbReference type="OrthoDB" id="27187at2759"/>
<dbReference type="Proteomes" id="UP000245383">
    <property type="component" value="Unassembled WGS sequence"/>
</dbReference>
<dbReference type="GO" id="GO:0000796">
    <property type="term" value="C:condensin complex"/>
    <property type="evidence" value="ECO:0007669"/>
    <property type="project" value="InterPro"/>
</dbReference>
<dbReference type="GO" id="GO:0007076">
    <property type="term" value="P:mitotic chromosome condensation"/>
    <property type="evidence" value="ECO:0007669"/>
    <property type="project" value="InterPro"/>
</dbReference>
<evidence type="ECO:0008006" key="3">
    <source>
        <dbReference type="Google" id="ProtNLM"/>
    </source>
</evidence>
<dbReference type="GO" id="GO:0000793">
    <property type="term" value="C:condensed chromosome"/>
    <property type="evidence" value="ECO:0007669"/>
    <property type="project" value="TreeGrafter"/>
</dbReference>
<dbReference type="PANTHER" id="PTHR14418:SF5">
    <property type="entry name" value="CONDENSIN COMPLEX SUBUNIT 3"/>
    <property type="match status" value="1"/>
</dbReference>
<organism evidence="1 2">
    <name type="scientific">Smittium simulii</name>
    <dbReference type="NCBI Taxonomy" id="133385"/>
    <lineage>
        <taxon>Eukaryota</taxon>
        <taxon>Fungi</taxon>
        <taxon>Fungi incertae sedis</taxon>
        <taxon>Zoopagomycota</taxon>
        <taxon>Kickxellomycotina</taxon>
        <taxon>Harpellomycetes</taxon>
        <taxon>Harpellales</taxon>
        <taxon>Legeriomycetaceae</taxon>
        <taxon>Smittium</taxon>
    </lineage>
</organism>
<dbReference type="PANTHER" id="PTHR14418">
    <property type="entry name" value="CONDENSIN COMPLEX SUBUNIT 3-RELATED"/>
    <property type="match status" value="1"/>
</dbReference>
<dbReference type="AlphaFoldDB" id="A0A2T9YES5"/>
<dbReference type="InterPro" id="IPR027165">
    <property type="entry name" value="CND3"/>
</dbReference>